<dbReference type="EMBL" id="LRFG02000001">
    <property type="protein sequence ID" value="PCO06577.1"/>
    <property type="molecule type" value="Genomic_DNA"/>
</dbReference>
<dbReference type="Pfam" id="PF07366">
    <property type="entry name" value="SnoaL"/>
    <property type="match status" value="2"/>
</dbReference>
<dbReference type="PANTHER" id="PTHR38436:SF1">
    <property type="entry name" value="ESTER CYCLASE"/>
    <property type="match status" value="1"/>
</dbReference>
<protein>
    <recommendedName>
        <fullName evidence="3">Ester cyclase</fullName>
    </recommendedName>
</protein>
<accession>A0ABX4I2D1</accession>
<name>A0ABX4I2D1_9GAMM</name>
<proteinExistence type="predicted"/>
<evidence type="ECO:0000313" key="2">
    <source>
        <dbReference type="Proteomes" id="UP000218427"/>
    </source>
</evidence>
<organism evidence="1 2">
    <name type="scientific">Microbulbifer flavimaris</name>
    <dbReference type="NCBI Taxonomy" id="1781068"/>
    <lineage>
        <taxon>Bacteria</taxon>
        <taxon>Pseudomonadati</taxon>
        <taxon>Pseudomonadota</taxon>
        <taxon>Gammaproteobacteria</taxon>
        <taxon>Cellvibrionales</taxon>
        <taxon>Microbulbiferaceae</taxon>
        <taxon>Microbulbifer</taxon>
    </lineage>
</organism>
<gene>
    <name evidence="1" type="ORF">AWR36_001985</name>
</gene>
<comment type="caution">
    <text evidence="1">The sequence shown here is derived from an EMBL/GenBank/DDBJ whole genome shotgun (WGS) entry which is preliminary data.</text>
</comment>
<dbReference type="InterPro" id="IPR009959">
    <property type="entry name" value="Cyclase_SnoaL-like"/>
</dbReference>
<reference evidence="1" key="1">
    <citation type="submission" date="2017-08" db="EMBL/GenBank/DDBJ databases">
        <title>Microbulbifer marisrubri sp. nov., a halophilic alphaproteobacterium isolated from marine sediment of the Yellow Sea, China.</title>
        <authorList>
            <person name="Zhang G."/>
            <person name="Xiong Q."/>
        </authorList>
    </citation>
    <scope>NUCLEOTIDE SEQUENCE [LARGE SCALE GENOMIC DNA]</scope>
    <source>
        <strain evidence="1">WRN-8</strain>
    </source>
</reference>
<sequence>MKDYFDNAPAKGPEGDLRGFDPEFTDIVDYILRITYRIWEGKQVGLCHDYYSEDCPVYTLGGYVEGAEAVMQNTLKTLSGYPDRTLHADNIIWGGDDETGYHSSHLICSNMTNLGPNEFGPATGKRVQIQVIAHCVCKGNKIVEEWLVRDNYSLAEQLGYEPLEVASELAQKPLDPSGKFAKWLVSEHKRVSASGRERVAYPSVAEDRAAFIETALHNIWNARMLGDCNLVYAENARLHASARDDLEGVTNISRFYMEILGAMPDAKISADYSCVNSMNDSDPHAAVRWVIAGHHTGNGRWGEATGTPLVILGESHYRFEDGKVVEEWLVFDELAVLTQVQRARLAQAASQE</sequence>
<evidence type="ECO:0000313" key="1">
    <source>
        <dbReference type="EMBL" id="PCO06577.1"/>
    </source>
</evidence>
<keyword evidence="2" id="KW-1185">Reference proteome</keyword>
<dbReference type="PANTHER" id="PTHR38436">
    <property type="entry name" value="POLYKETIDE CYCLASE SNOAL-LIKE DOMAIN"/>
    <property type="match status" value="1"/>
</dbReference>
<evidence type="ECO:0008006" key="3">
    <source>
        <dbReference type="Google" id="ProtNLM"/>
    </source>
</evidence>
<dbReference type="InterPro" id="IPR032710">
    <property type="entry name" value="NTF2-like_dom_sf"/>
</dbReference>
<dbReference type="RefSeq" id="WP_067080201.1">
    <property type="nucleotide sequence ID" value="NZ_LRFG02000001.1"/>
</dbReference>
<dbReference type="Proteomes" id="UP000218427">
    <property type="component" value="Unassembled WGS sequence"/>
</dbReference>
<dbReference type="Gene3D" id="3.10.450.50">
    <property type="match status" value="2"/>
</dbReference>
<dbReference type="SUPFAM" id="SSF54427">
    <property type="entry name" value="NTF2-like"/>
    <property type="match status" value="2"/>
</dbReference>